<accession>A0AAP2CPR4</accession>
<name>A0AAP2CPR4_9RHOB</name>
<keyword evidence="2" id="KW-1185">Reference proteome</keyword>
<comment type="caution">
    <text evidence="1">The sequence shown here is derived from an EMBL/GenBank/DDBJ whole genome shotgun (WGS) entry which is preliminary data.</text>
</comment>
<dbReference type="AlphaFoldDB" id="A0AAP2CPR4"/>
<evidence type="ECO:0000313" key="1">
    <source>
        <dbReference type="EMBL" id="MBT0958089.1"/>
    </source>
</evidence>
<protein>
    <submittedName>
        <fullName evidence="1">Uncharacterized protein</fullName>
    </submittedName>
</protein>
<dbReference type="EMBL" id="JADQAZ010000002">
    <property type="protein sequence ID" value="MBT0958089.1"/>
    <property type="molecule type" value="Genomic_DNA"/>
</dbReference>
<organism evidence="1 2">
    <name type="scientific">Harenicola maris</name>
    <dbReference type="NCBI Taxonomy" id="2841044"/>
    <lineage>
        <taxon>Bacteria</taxon>
        <taxon>Pseudomonadati</taxon>
        <taxon>Pseudomonadota</taxon>
        <taxon>Alphaproteobacteria</taxon>
        <taxon>Rhodobacterales</taxon>
        <taxon>Paracoccaceae</taxon>
        <taxon>Harenicola</taxon>
    </lineage>
</organism>
<evidence type="ECO:0000313" key="2">
    <source>
        <dbReference type="Proteomes" id="UP001315686"/>
    </source>
</evidence>
<proteinExistence type="predicted"/>
<reference evidence="1 2" key="1">
    <citation type="journal article" date="2021" name="Arch. Microbiol.">
        <title>Harenicola maris gen. nov., sp. nov. isolated from the Sea of Japan shallow sediments.</title>
        <authorList>
            <person name="Romanenko L.A."/>
            <person name="Kurilenko V.V."/>
            <person name="Chernysheva N.Y."/>
            <person name="Tekutyeva L.A."/>
            <person name="Velansky P.V."/>
            <person name="Svetashev V.I."/>
            <person name="Isaeva M.P."/>
        </authorList>
    </citation>
    <scope>NUCLEOTIDE SEQUENCE [LARGE SCALE GENOMIC DNA]</scope>
    <source>
        <strain evidence="1 2">KMM 3653</strain>
    </source>
</reference>
<sequence>MGLLVLAANGASGQGQSNCAPREAVVERLAGTYGETRQSMGLGANNAVIEVFASGETGTWTITVTMPSGVTCLVASGQGFETMNDPLTPTGIKV</sequence>
<dbReference type="Proteomes" id="UP001315686">
    <property type="component" value="Unassembled WGS sequence"/>
</dbReference>
<gene>
    <name evidence="1" type="ORF">IV417_11890</name>
</gene>